<evidence type="ECO:0000256" key="3">
    <source>
        <dbReference type="ARBA" id="ARBA00023125"/>
    </source>
</evidence>
<dbReference type="KEGG" id="dph:EHF33_11050"/>
<dbReference type="InterPro" id="IPR010359">
    <property type="entry name" value="IrrE_HExxH"/>
</dbReference>
<dbReference type="InterPro" id="IPR044946">
    <property type="entry name" value="Restrct_endonuc_typeI_TRD_sf"/>
</dbReference>
<dbReference type="GO" id="GO:0003677">
    <property type="term" value="F:DNA binding"/>
    <property type="evidence" value="ECO:0007669"/>
    <property type="project" value="UniProtKB-KW"/>
</dbReference>
<feature type="domain" description="Type I restriction modification DNA specificity" evidence="4">
    <location>
        <begin position="209"/>
        <end position="356"/>
    </location>
</feature>
<dbReference type="CDD" id="cd17245">
    <property type="entry name" value="RMtype1_S_TteMORF1547P-TRD2-CR2_Aco12261I-TRD1-CR1_like"/>
    <property type="match status" value="1"/>
</dbReference>
<dbReference type="REBASE" id="284269">
    <property type="entry name" value="S.Dsp1483ORF11045P"/>
</dbReference>
<dbReference type="InterPro" id="IPR052021">
    <property type="entry name" value="Type-I_RS_S_subunit"/>
</dbReference>
<dbReference type="SUPFAM" id="SSF116734">
    <property type="entry name" value="DNA methylase specificity domain"/>
    <property type="match status" value="2"/>
</dbReference>
<comment type="similarity">
    <text evidence="1">Belongs to the type-I restriction system S methylase family.</text>
</comment>
<keyword evidence="2" id="KW-0680">Restriction system</keyword>
<sequence>MSGEWRDIQLGEVAEFEMGQAPSSRFVSEDGRGLPFLQGNAEFGTRYPVPKLVCSQPTKLSEENDVLISVRAPVGAINLSNVQYAIGRGLAAIRFNDMDANFGWHAVKFAAPQLNKVAQGSTFEAIGKTELGRLHIPFPPLPEQRRIAAILDMLDRTIEGTQHIITKLKVTRQGLLHDLLTRGLDETGQLRDPVRHPEKFKDTELGRVPREWSVERIGNICELGRGRVISKPYLETHRGIYPVYSSQTKDDGLFGKIDTFDFEGDHVTWTTDGANAGTVFFRTGQFNCTNVCGILSAKNQLNLHYLALALANRTQAHVSYVGNPKLMNNIMAAIKVPVPPISEQYAIIYALKGDSARIRTESAQLLKLKSLKRGLMDDLLTGRVRVPEAAVSKHEDSLARAGVRSDVIPDAPADLPIMPPPPPVVPQPHAMFRTASSADVQAISQWTRELQEAVQGQQVGLYSPEALDGVLPELLAATIDRESIQLVPSLLARAGVRFMLLPHPKGSRANGAAFYLDEPGRTQPVVGLSLRLPYLDVFWFNLLHELGHIRLNHTPVLDEALGTGDQNPYSADEQAANAFARELLIPAAVWQPFLADGMPSSGRIKRLATSLGRHPAVVAGRVGYDTGNWGAVNAPDLRPTVERELRELAATLMP</sequence>
<evidence type="ECO:0000256" key="1">
    <source>
        <dbReference type="ARBA" id="ARBA00010923"/>
    </source>
</evidence>
<dbReference type="OrthoDB" id="63201at2"/>
<dbReference type="Gene3D" id="1.10.287.1120">
    <property type="entry name" value="Bipartite methylase S protein"/>
    <property type="match status" value="1"/>
</dbReference>
<proteinExistence type="inferred from homology"/>
<reference evidence="6 7" key="1">
    <citation type="submission" date="2018-11" db="EMBL/GenBank/DDBJ databases">
        <title>Deinococcus shelandsis sp. nov., isolated from South Shetland Islands soil of Antarctica.</title>
        <authorList>
            <person name="Tian J."/>
        </authorList>
    </citation>
    <scope>NUCLEOTIDE SEQUENCE [LARGE SCALE GENOMIC DNA]</scope>
    <source>
        <strain evidence="6 7">S14-83T</strain>
    </source>
</reference>
<dbReference type="EMBL" id="CP034183">
    <property type="protein sequence ID" value="AZI43211.1"/>
    <property type="molecule type" value="Genomic_DNA"/>
</dbReference>
<dbReference type="Proteomes" id="UP000276417">
    <property type="component" value="Chromosome 1"/>
</dbReference>
<feature type="domain" description="IrrE N-terminal-like" evidence="5">
    <location>
        <begin position="537"/>
        <end position="609"/>
    </location>
</feature>
<evidence type="ECO:0000259" key="5">
    <source>
        <dbReference type="Pfam" id="PF06114"/>
    </source>
</evidence>
<dbReference type="InterPro" id="IPR000055">
    <property type="entry name" value="Restrct_endonuc_typeI_TRD"/>
</dbReference>
<keyword evidence="3" id="KW-0238">DNA-binding</keyword>
<evidence type="ECO:0000259" key="4">
    <source>
        <dbReference type="Pfam" id="PF01420"/>
    </source>
</evidence>
<dbReference type="AlphaFoldDB" id="A0A3G8YNN6"/>
<dbReference type="RefSeq" id="WP_124871313.1">
    <property type="nucleotide sequence ID" value="NZ_CP034183.1"/>
</dbReference>
<dbReference type="PANTHER" id="PTHR30408:SF13">
    <property type="entry name" value="TYPE I RESTRICTION ENZYME HINDI SPECIFICITY SUBUNIT"/>
    <property type="match status" value="1"/>
</dbReference>
<keyword evidence="7" id="KW-1185">Reference proteome</keyword>
<dbReference type="CDD" id="cd17255">
    <property type="entry name" value="RMtype1_S_Fco49512ORF2615P-TRD2-CR2_like"/>
    <property type="match status" value="1"/>
</dbReference>
<evidence type="ECO:0000256" key="2">
    <source>
        <dbReference type="ARBA" id="ARBA00022747"/>
    </source>
</evidence>
<dbReference type="Pfam" id="PF06114">
    <property type="entry name" value="Peptidase_M78"/>
    <property type="match status" value="1"/>
</dbReference>
<gene>
    <name evidence="6" type="ORF">EHF33_11050</name>
</gene>
<organism evidence="6 7">
    <name type="scientific">Deinococcus psychrotolerans</name>
    <dbReference type="NCBI Taxonomy" id="2489213"/>
    <lineage>
        <taxon>Bacteria</taxon>
        <taxon>Thermotogati</taxon>
        <taxon>Deinococcota</taxon>
        <taxon>Deinococci</taxon>
        <taxon>Deinococcales</taxon>
        <taxon>Deinococcaceae</taxon>
        <taxon>Deinococcus</taxon>
    </lineage>
</organism>
<feature type="domain" description="Type I restriction modification DNA specificity" evidence="4">
    <location>
        <begin position="4"/>
        <end position="169"/>
    </location>
</feature>
<evidence type="ECO:0000313" key="7">
    <source>
        <dbReference type="Proteomes" id="UP000276417"/>
    </source>
</evidence>
<protein>
    <submittedName>
        <fullName evidence="6">ImmA/IrrE family metallo-endopeptidase</fullName>
    </submittedName>
</protein>
<dbReference type="Pfam" id="PF01420">
    <property type="entry name" value="Methylase_S"/>
    <property type="match status" value="2"/>
</dbReference>
<name>A0A3G8YNN6_9DEIO</name>
<dbReference type="PANTHER" id="PTHR30408">
    <property type="entry name" value="TYPE-1 RESTRICTION ENZYME ECOKI SPECIFICITY PROTEIN"/>
    <property type="match status" value="1"/>
</dbReference>
<dbReference type="GO" id="GO:0009307">
    <property type="term" value="P:DNA restriction-modification system"/>
    <property type="evidence" value="ECO:0007669"/>
    <property type="project" value="UniProtKB-KW"/>
</dbReference>
<dbReference type="Gene3D" id="3.90.220.20">
    <property type="entry name" value="DNA methylase specificity domains"/>
    <property type="match status" value="2"/>
</dbReference>
<accession>A0A3G8YNN6</accession>
<evidence type="ECO:0000313" key="6">
    <source>
        <dbReference type="EMBL" id="AZI43211.1"/>
    </source>
</evidence>